<name>A0A4R0MPI2_9SPHI</name>
<comment type="caution">
    <text evidence="1">The sequence shown here is derived from an EMBL/GenBank/DDBJ whole genome shotgun (WGS) entry which is preliminary data.</text>
</comment>
<sequence>MKFKKNWLITSTTNRYLLLVVLVFTVICFGFKNFDNRSQGYGNIAIEVKADNINAVKTHTPGHPKKNEHQVMADTLVSFIRQNGIWK</sequence>
<gene>
    <name evidence="1" type="ORF">EZ428_19075</name>
</gene>
<dbReference type="Proteomes" id="UP000292884">
    <property type="component" value="Unassembled WGS sequence"/>
</dbReference>
<evidence type="ECO:0000313" key="1">
    <source>
        <dbReference type="EMBL" id="TCC88738.1"/>
    </source>
</evidence>
<organism evidence="1 2">
    <name type="scientific">Pedobacter frigiditerrae</name>
    <dbReference type="NCBI Taxonomy" id="2530452"/>
    <lineage>
        <taxon>Bacteria</taxon>
        <taxon>Pseudomonadati</taxon>
        <taxon>Bacteroidota</taxon>
        <taxon>Sphingobacteriia</taxon>
        <taxon>Sphingobacteriales</taxon>
        <taxon>Sphingobacteriaceae</taxon>
        <taxon>Pedobacter</taxon>
    </lineage>
</organism>
<protein>
    <submittedName>
        <fullName evidence="1">Uncharacterized protein</fullName>
    </submittedName>
</protein>
<proteinExistence type="predicted"/>
<dbReference type="EMBL" id="SJSK01000005">
    <property type="protein sequence ID" value="TCC88738.1"/>
    <property type="molecule type" value="Genomic_DNA"/>
</dbReference>
<keyword evidence="2" id="KW-1185">Reference proteome</keyword>
<dbReference type="AlphaFoldDB" id="A0A4R0MPI2"/>
<dbReference type="RefSeq" id="WP_131554792.1">
    <property type="nucleotide sequence ID" value="NZ_SJSK01000005.1"/>
</dbReference>
<reference evidence="1 2" key="1">
    <citation type="submission" date="2019-02" db="EMBL/GenBank/DDBJ databases">
        <title>Pedobacter sp. RP-1-13 sp. nov., isolated from Arctic soil.</title>
        <authorList>
            <person name="Dahal R.H."/>
        </authorList>
    </citation>
    <scope>NUCLEOTIDE SEQUENCE [LARGE SCALE GENOMIC DNA]</scope>
    <source>
        <strain evidence="1 2">RP-1-13</strain>
    </source>
</reference>
<evidence type="ECO:0000313" key="2">
    <source>
        <dbReference type="Proteomes" id="UP000292884"/>
    </source>
</evidence>
<accession>A0A4R0MPI2</accession>